<gene>
    <name evidence="3" type="ORF">LTR84_010374</name>
</gene>
<keyword evidence="1" id="KW-0732">Signal</keyword>
<dbReference type="GO" id="GO:0006629">
    <property type="term" value="P:lipid metabolic process"/>
    <property type="evidence" value="ECO:0007669"/>
    <property type="project" value="TreeGrafter"/>
</dbReference>
<dbReference type="RefSeq" id="XP_064700486.1">
    <property type="nucleotide sequence ID" value="XM_064853911.1"/>
</dbReference>
<sequence length="359" mass="39695">MVGVNAFWHSLGCCLFIHAVFSTPIPLRTGRSTQWPSSYASLGDSYAAGAGAGSPVVFSCGRFSGAYPVKVAGGKQLNISHENVRYLACGGSNGQSVLFHQVPFIGNSDVVTITAGGNEIHFFNVLNACVYHWLPFADCEKEIGEARAMVQSRNLINQIDTVIARSAKCMHPDALLLVTGYARFFNERTDLCDHVTFSRTRPLDYLTKEKRRALNQLVSMLNDVIRASAELHGVEYIDIDPVFEGHRFCEDGVREPDIGREATWFFNLPAAKFQGEEQQDELRSASIIAPKVNNLQHLVKFGQLQWAISDGEDTESRHTLSFPDLETVRTFHPTEIGHQAIADVIVKAILKSKLVLPSD</sequence>
<accession>A0AAV9MVV9</accession>
<organism evidence="3 4">
    <name type="scientific">Exophiala bonariae</name>
    <dbReference type="NCBI Taxonomy" id="1690606"/>
    <lineage>
        <taxon>Eukaryota</taxon>
        <taxon>Fungi</taxon>
        <taxon>Dikarya</taxon>
        <taxon>Ascomycota</taxon>
        <taxon>Pezizomycotina</taxon>
        <taxon>Eurotiomycetes</taxon>
        <taxon>Chaetothyriomycetidae</taxon>
        <taxon>Chaetothyriales</taxon>
        <taxon>Herpotrichiellaceae</taxon>
        <taxon>Exophiala</taxon>
    </lineage>
</organism>
<dbReference type="PANTHER" id="PTHR37981">
    <property type="entry name" value="LIPASE 2"/>
    <property type="match status" value="1"/>
</dbReference>
<dbReference type="PANTHER" id="PTHR37981:SF1">
    <property type="entry name" value="SGNH HYDROLASE-TYPE ESTERASE DOMAIN-CONTAINING PROTEIN"/>
    <property type="match status" value="1"/>
</dbReference>
<dbReference type="GeneID" id="89978532"/>
<evidence type="ECO:0000313" key="3">
    <source>
        <dbReference type="EMBL" id="KAK5044836.1"/>
    </source>
</evidence>
<feature type="domain" description="SGNH hydrolase-type esterase" evidence="2">
    <location>
        <begin position="42"/>
        <end position="247"/>
    </location>
</feature>
<dbReference type="InterPro" id="IPR036514">
    <property type="entry name" value="SGNH_hydro_sf"/>
</dbReference>
<dbReference type="Proteomes" id="UP001358417">
    <property type="component" value="Unassembled WGS sequence"/>
</dbReference>
<dbReference type="EMBL" id="JAVRRD010000042">
    <property type="protein sequence ID" value="KAK5044836.1"/>
    <property type="molecule type" value="Genomic_DNA"/>
</dbReference>
<name>A0AAV9MVV9_9EURO</name>
<evidence type="ECO:0000256" key="1">
    <source>
        <dbReference type="SAM" id="SignalP"/>
    </source>
</evidence>
<dbReference type="GO" id="GO:0016788">
    <property type="term" value="F:hydrolase activity, acting on ester bonds"/>
    <property type="evidence" value="ECO:0007669"/>
    <property type="project" value="InterPro"/>
</dbReference>
<evidence type="ECO:0000259" key="2">
    <source>
        <dbReference type="Pfam" id="PF13472"/>
    </source>
</evidence>
<feature type="chain" id="PRO_5043765496" description="SGNH hydrolase-type esterase domain-containing protein" evidence="1">
    <location>
        <begin position="23"/>
        <end position="359"/>
    </location>
</feature>
<dbReference type="CDD" id="cd01823">
    <property type="entry name" value="SEST_like"/>
    <property type="match status" value="1"/>
</dbReference>
<evidence type="ECO:0000313" key="4">
    <source>
        <dbReference type="Proteomes" id="UP001358417"/>
    </source>
</evidence>
<proteinExistence type="predicted"/>
<dbReference type="Gene3D" id="3.40.50.1110">
    <property type="entry name" value="SGNH hydrolase"/>
    <property type="match status" value="1"/>
</dbReference>
<dbReference type="InterPro" id="IPR037460">
    <property type="entry name" value="SEST-like"/>
</dbReference>
<dbReference type="InterPro" id="IPR013830">
    <property type="entry name" value="SGNH_hydro"/>
</dbReference>
<keyword evidence="4" id="KW-1185">Reference proteome</keyword>
<feature type="signal peptide" evidence="1">
    <location>
        <begin position="1"/>
        <end position="22"/>
    </location>
</feature>
<reference evidence="3 4" key="1">
    <citation type="submission" date="2023-08" db="EMBL/GenBank/DDBJ databases">
        <title>Black Yeasts Isolated from many extreme environments.</title>
        <authorList>
            <person name="Coleine C."/>
            <person name="Stajich J.E."/>
            <person name="Selbmann L."/>
        </authorList>
    </citation>
    <scope>NUCLEOTIDE SEQUENCE [LARGE SCALE GENOMIC DNA]</scope>
    <source>
        <strain evidence="3 4">CCFEE 5792</strain>
    </source>
</reference>
<protein>
    <recommendedName>
        <fullName evidence="2">SGNH hydrolase-type esterase domain-containing protein</fullName>
    </recommendedName>
</protein>
<dbReference type="Pfam" id="PF13472">
    <property type="entry name" value="Lipase_GDSL_2"/>
    <property type="match status" value="1"/>
</dbReference>
<comment type="caution">
    <text evidence="3">The sequence shown here is derived from an EMBL/GenBank/DDBJ whole genome shotgun (WGS) entry which is preliminary data.</text>
</comment>
<dbReference type="SUPFAM" id="SSF52266">
    <property type="entry name" value="SGNH hydrolase"/>
    <property type="match status" value="1"/>
</dbReference>
<dbReference type="AlphaFoldDB" id="A0AAV9MVV9"/>